<dbReference type="EMBL" id="RRZQ01000006">
    <property type="protein sequence ID" value="RRN50285.1"/>
    <property type="molecule type" value="Genomic_DNA"/>
</dbReference>
<dbReference type="InterPro" id="IPR003439">
    <property type="entry name" value="ABC_transporter-like_ATP-bd"/>
</dbReference>
<protein>
    <submittedName>
        <fullName evidence="10">ABC transporter ATP-binding protein/permease</fullName>
    </submittedName>
</protein>
<evidence type="ECO:0000256" key="7">
    <source>
        <dbReference type="SAM" id="Phobius"/>
    </source>
</evidence>
<dbReference type="Pfam" id="PF00664">
    <property type="entry name" value="ABC_membrane"/>
    <property type="match status" value="1"/>
</dbReference>
<feature type="transmembrane region" description="Helical" evidence="7">
    <location>
        <begin position="259"/>
        <end position="279"/>
    </location>
</feature>
<dbReference type="SUPFAM" id="SSF52540">
    <property type="entry name" value="P-loop containing nucleoside triphosphate hydrolases"/>
    <property type="match status" value="1"/>
</dbReference>
<dbReference type="InterPro" id="IPR036640">
    <property type="entry name" value="ABC1_TM_sf"/>
</dbReference>
<keyword evidence="3" id="KW-0547">Nucleotide-binding</keyword>
<feature type="domain" description="ABC transporter" evidence="8">
    <location>
        <begin position="350"/>
        <end position="582"/>
    </location>
</feature>
<dbReference type="Gene3D" id="3.40.50.300">
    <property type="entry name" value="P-loop containing nucleotide triphosphate hydrolases"/>
    <property type="match status" value="1"/>
</dbReference>
<evidence type="ECO:0000313" key="11">
    <source>
        <dbReference type="Proteomes" id="UP000281324"/>
    </source>
</evidence>
<dbReference type="GO" id="GO:0005524">
    <property type="term" value="F:ATP binding"/>
    <property type="evidence" value="ECO:0007669"/>
    <property type="project" value="UniProtKB-KW"/>
</dbReference>
<evidence type="ECO:0000256" key="1">
    <source>
        <dbReference type="ARBA" id="ARBA00004651"/>
    </source>
</evidence>
<dbReference type="InterPro" id="IPR011527">
    <property type="entry name" value="ABC1_TM_dom"/>
</dbReference>
<dbReference type="GO" id="GO:0140359">
    <property type="term" value="F:ABC-type transporter activity"/>
    <property type="evidence" value="ECO:0007669"/>
    <property type="project" value="InterPro"/>
</dbReference>
<comment type="subcellular location">
    <subcellularLocation>
        <location evidence="1">Cell membrane</location>
        <topology evidence="1">Multi-pass membrane protein</topology>
    </subcellularLocation>
</comment>
<dbReference type="PROSITE" id="PS50893">
    <property type="entry name" value="ABC_TRANSPORTER_2"/>
    <property type="match status" value="1"/>
</dbReference>
<dbReference type="InterPro" id="IPR003593">
    <property type="entry name" value="AAA+_ATPase"/>
</dbReference>
<feature type="transmembrane region" description="Helical" evidence="7">
    <location>
        <begin position="35"/>
        <end position="57"/>
    </location>
</feature>
<keyword evidence="4 10" id="KW-0067">ATP-binding</keyword>
<evidence type="ECO:0000259" key="9">
    <source>
        <dbReference type="PROSITE" id="PS50929"/>
    </source>
</evidence>
<dbReference type="PANTHER" id="PTHR24221">
    <property type="entry name" value="ATP-BINDING CASSETTE SUB-FAMILY B"/>
    <property type="match status" value="1"/>
</dbReference>
<dbReference type="PANTHER" id="PTHR24221:SF654">
    <property type="entry name" value="ATP-BINDING CASSETTE SUB-FAMILY B MEMBER 6"/>
    <property type="match status" value="1"/>
</dbReference>
<reference evidence="10 11" key="1">
    <citation type="submission" date="2018-11" db="EMBL/GenBank/DDBJ databases">
        <title>Changes in penicillin susceptibility of Streptococcus suis isolates by amino acid alterations in the penicillin-binding protein.</title>
        <authorList>
            <person name="Niemann L."/>
            <person name="Eichhorn I."/>
        </authorList>
    </citation>
    <scope>NUCLEOTIDE SEQUENCE [LARGE SCALE GENOMIC DNA]</scope>
    <source>
        <strain evidence="10 11">IMT40201</strain>
    </source>
</reference>
<dbReference type="AlphaFoldDB" id="A0A3R8M054"/>
<dbReference type="Gene3D" id="1.20.1560.10">
    <property type="entry name" value="ABC transporter type 1, transmembrane domain"/>
    <property type="match status" value="1"/>
</dbReference>
<name>A0A3R8M054_STRSU</name>
<dbReference type="InterPro" id="IPR027417">
    <property type="entry name" value="P-loop_NTPase"/>
</dbReference>
<sequence length="591" mass="66232">MAQEQEKISREKISREKKTALLKRLKERIKPKMKLVYLAAFLSWVQFLMRIISFYLIAKGFVTYYEGGQVDLVQFVLILLGLNAFGYGVALIAKRLQGLGSQFARDSLKQSFFEVLLAKDGQFESKATAADVFNIASQGIDSLDTYYSYYMVSSLRTQFNCATVLLLVFLIFPLGAVIFILALPLIPISIIAMQKRSKRIMNRYWGSYMDVGNLFLDDLKGLNTLYSYQADATYEKTFNEQAEDFRDATMELLSFQLQAVGYMDAVMYLGIGLSGFVAVNSLAAGNLSLFSMLFFVLIATEFFAPIREQGYGMHLVMMNTKMADRIFGFLDSMTAEQEIDSIHVPAFDSLKLEDLAFAYGEKSVLKDISMTMTAGKVYALAGESGQGKTTLAQLLLRRLRADKGAIYLGEQEISTVSQLSLNEQVLYVSGQSTLLNQSIYENLRMAVDWSKEDILVWADQHGVLQFVKNLPDGLDTIVGDDGAFLSPGQRQQVICARAVLAKRSLYIFDEVTSSVDQDNEGLIYDLINLVAKDAIVIIITHKMKQVEQADDILFLSEEGAVTGNHATLYQTSLAYRQLVDQQRELEEAVYG</sequence>
<dbReference type="GO" id="GO:0005886">
    <property type="term" value="C:plasma membrane"/>
    <property type="evidence" value="ECO:0007669"/>
    <property type="project" value="UniProtKB-SubCell"/>
</dbReference>
<evidence type="ECO:0000259" key="8">
    <source>
        <dbReference type="PROSITE" id="PS50893"/>
    </source>
</evidence>
<feature type="transmembrane region" description="Helical" evidence="7">
    <location>
        <begin position="285"/>
        <end position="304"/>
    </location>
</feature>
<keyword evidence="2 7" id="KW-0812">Transmembrane</keyword>
<evidence type="ECO:0000256" key="3">
    <source>
        <dbReference type="ARBA" id="ARBA00022741"/>
    </source>
</evidence>
<dbReference type="GO" id="GO:0034040">
    <property type="term" value="F:ATPase-coupled lipid transmembrane transporter activity"/>
    <property type="evidence" value="ECO:0007669"/>
    <property type="project" value="TreeGrafter"/>
</dbReference>
<dbReference type="SMART" id="SM00382">
    <property type="entry name" value="AAA"/>
    <property type="match status" value="1"/>
</dbReference>
<evidence type="ECO:0000256" key="5">
    <source>
        <dbReference type="ARBA" id="ARBA00022989"/>
    </source>
</evidence>
<dbReference type="InterPro" id="IPR039421">
    <property type="entry name" value="Type_1_exporter"/>
</dbReference>
<dbReference type="PROSITE" id="PS50929">
    <property type="entry name" value="ABC_TM1F"/>
    <property type="match status" value="1"/>
</dbReference>
<evidence type="ECO:0000313" key="10">
    <source>
        <dbReference type="EMBL" id="RRN50285.1"/>
    </source>
</evidence>
<accession>A0A3R8M054</accession>
<keyword evidence="6 7" id="KW-0472">Membrane</keyword>
<evidence type="ECO:0000256" key="2">
    <source>
        <dbReference type="ARBA" id="ARBA00022692"/>
    </source>
</evidence>
<dbReference type="Pfam" id="PF00005">
    <property type="entry name" value="ABC_tran"/>
    <property type="match status" value="1"/>
</dbReference>
<proteinExistence type="predicted"/>
<dbReference type="Proteomes" id="UP000281324">
    <property type="component" value="Unassembled WGS sequence"/>
</dbReference>
<dbReference type="GO" id="GO:0016887">
    <property type="term" value="F:ATP hydrolysis activity"/>
    <property type="evidence" value="ECO:0007669"/>
    <property type="project" value="InterPro"/>
</dbReference>
<keyword evidence="5 7" id="KW-1133">Transmembrane helix</keyword>
<evidence type="ECO:0000256" key="6">
    <source>
        <dbReference type="ARBA" id="ARBA00023136"/>
    </source>
</evidence>
<dbReference type="RefSeq" id="WP_125070164.1">
    <property type="nucleotide sequence ID" value="NZ_RRZQ01000006.1"/>
</dbReference>
<dbReference type="SUPFAM" id="SSF90123">
    <property type="entry name" value="ABC transporter transmembrane region"/>
    <property type="match status" value="1"/>
</dbReference>
<feature type="transmembrane region" description="Helical" evidence="7">
    <location>
        <begin position="72"/>
        <end position="93"/>
    </location>
</feature>
<comment type="caution">
    <text evidence="10">The sequence shown here is derived from an EMBL/GenBank/DDBJ whole genome shotgun (WGS) entry which is preliminary data.</text>
</comment>
<feature type="domain" description="ABC transmembrane type-1" evidence="9">
    <location>
        <begin position="38"/>
        <end position="318"/>
    </location>
</feature>
<gene>
    <name evidence="10" type="ORF">EI219_04355</name>
</gene>
<organism evidence="10 11">
    <name type="scientific">Streptococcus suis</name>
    <dbReference type="NCBI Taxonomy" id="1307"/>
    <lineage>
        <taxon>Bacteria</taxon>
        <taxon>Bacillati</taxon>
        <taxon>Bacillota</taxon>
        <taxon>Bacilli</taxon>
        <taxon>Lactobacillales</taxon>
        <taxon>Streptococcaceae</taxon>
        <taxon>Streptococcus</taxon>
    </lineage>
</organism>
<evidence type="ECO:0000256" key="4">
    <source>
        <dbReference type="ARBA" id="ARBA00022840"/>
    </source>
</evidence>